<organism evidence="7 8">
    <name type="scientific">Chryseosolibacter histidini</name>
    <dbReference type="NCBI Taxonomy" id="2782349"/>
    <lineage>
        <taxon>Bacteria</taxon>
        <taxon>Pseudomonadati</taxon>
        <taxon>Bacteroidota</taxon>
        <taxon>Cytophagia</taxon>
        <taxon>Cytophagales</taxon>
        <taxon>Chryseotaleaceae</taxon>
        <taxon>Chryseosolibacter</taxon>
    </lineage>
</organism>
<protein>
    <submittedName>
        <fullName evidence="7">Transporter substrate-binding domain-containing protein</fullName>
    </submittedName>
</protein>
<proteinExistence type="inferred from homology"/>
<dbReference type="GO" id="GO:0009279">
    <property type="term" value="C:cell outer membrane"/>
    <property type="evidence" value="ECO:0007669"/>
    <property type="project" value="UniProtKB-SubCell"/>
</dbReference>
<evidence type="ECO:0000256" key="5">
    <source>
        <dbReference type="SAM" id="SignalP"/>
    </source>
</evidence>
<evidence type="ECO:0000256" key="4">
    <source>
        <dbReference type="ARBA" id="ARBA00023237"/>
    </source>
</evidence>
<dbReference type="EMBL" id="JAHESF010000070">
    <property type="protein sequence ID" value="MBT1701400.1"/>
    <property type="molecule type" value="Genomic_DNA"/>
</dbReference>
<dbReference type="Pfam" id="PF00497">
    <property type="entry name" value="SBP_bac_3"/>
    <property type="match status" value="1"/>
</dbReference>
<dbReference type="PROSITE" id="PS00922">
    <property type="entry name" value="TRANSGLYCOSYLASE"/>
    <property type="match status" value="1"/>
</dbReference>
<sequence>MSALIRVFSVVLIVFAVCVSCNKAPQMKFAPAPTVQIDLEQIQKRGYITALVDNNSISYFIYKGQPMGYEYELLNLLASQLNVDLKIKVTSGVERAIDLLNTGQGDILAFPLTITKDRTSYVSFSRPHFNTYQVLVQRKPENWRRMGIDDINDRLIRNPVELVGKEVYVLPATSFELRLKNLSEEIGGDILIRRDTTSAESESLIRKVALGDVPYTVADHMMANVNASYYPNLDVNTPVSVMQQVAWATRMNSPKLLESVNAWLSQIKREATFMVIYNRYFKSPRTSLIRMKSDYSSLGGNKLSPFDDLIKKGATELGWDWRLLASLVYQESHFLPKGESWAGARGLMQLMPGTAKRFGATNLDDPRQSIKAGVGYLKYLDKFWANRVADPDERLKFILASYNAGLSHITDARKLAQKHGKNPNVWDENVEYFLTKKSDPAFYRDPVVMAGYCKCEEPVNYVKDVLDRFDEYKIHIAS</sequence>
<reference evidence="7 8" key="1">
    <citation type="submission" date="2021-05" db="EMBL/GenBank/DDBJ databases">
        <title>A Polyphasic approach of four new species of the genus Ohtaekwangia: Ohtaekwangia histidinii sp. nov., Ohtaekwangia cretensis sp. nov., Ohtaekwangia indiensis sp. nov., Ohtaekwangia reichenbachii sp. nov. from diverse environment.</title>
        <authorList>
            <person name="Octaviana S."/>
        </authorList>
    </citation>
    <scope>NUCLEOTIDE SEQUENCE [LARGE SCALE GENOMIC DNA]</scope>
    <source>
        <strain evidence="7 8">PWU4</strain>
    </source>
</reference>
<comment type="caution">
    <text evidence="7">The sequence shown here is derived from an EMBL/GenBank/DDBJ whole genome shotgun (WGS) entry which is preliminary data.</text>
</comment>
<evidence type="ECO:0000313" key="8">
    <source>
        <dbReference type="Proteomes" id="UP001319200"/>
    </source>
</evidence>
<dbReference type="CDD" id="cd01009">
    <property type="entry name" value="PBP2_YfhD_N"/>
    <property type="match status" value="1"/>
</dbReference>
<evidence type="ECO:0000256" key="3">
    <source>
        <dbReference type="ARBA" id="ARBA00022729"/>
    </source>
</evidence>
<evidence type="ECO:0000256" key="2">
    <source>
        <dbReference type="ARBA" id="ARBA00007734"/>
    </source>
</evidence>
<dbReference type="Gene3D" id="3.40.190.10">
    <property type="entry name" value="Periplasmic binding protein-like II"/>
    <property type="match status" value="2"/>
</dbReference>
<dbReference type="SMART" id="SM00062">
    <property type="entry name" value="PBPb"/>
    <property type="match status" value="1"/>
</dbReference>
<keyword evidence="8" id="KW-1185">Reference proteome</keyword>
<evidence type="ECO:0000313" key="7">
    <source>
        <dbReference type="EMBL" id="MBT1701400.1"/>
    </source>
</evidence>
<evidence type="ECO:0000256" key="1">
    <source>
        <dbReference type="ARBA" id="ARBA00004339"/>
    </source>
</evidence>
<dbReference type="InterPro" id="IPR023346">
    <property type="entry name" value="Lysozyme-like_dom_sf"/>
</dbReference>
<dbReference type="InterPro" id="IPR000189">
    <property type="entry name" value="Transglyc_AS"/>
</dbReference>
<comment type="similarity">
    <text evidence="2">Belongs to the transglycosylase Slt family.</text>
</comment>
<evidence type="ECO:0000259" key="6">
    <source>
        <dbReference type="SMART" id="SM00062"/>
    </source>
</evidence>
<dbReference type="InterPro" id="IPR008258">
    <property type="entry name" value="Transglycosylase_SLT_dom_1"/>
</dbReference>
<feature type="domain" description="Solute-binding protein family 3/N-terminal" evidence="6">
    <location>
        <begin position="47"/>
        <end position="284"/>
    </location>
</feature>
<dbReference type="InterPro" id="IPR001638">
    <property type="entry name" value="Solute-binding_3/MltF_N"/>
</dbReference>
<feature type="signal peptide" evidence="5">
    <location>
        <begin position="1"/>
        <end position="16"/>
    </location>
</feature>
<dbReference type="CDD" id="cd13403">
    <property type="entry name" value="MLTF-like"/>
    <property type="match status" value="1"/>
</dbReference>
<dbReference type="PANTHER" id="PTHR35936">
    <property type="entry name" value="MEMBRANE-BOUND LYTIC MUREIN TRANSGLYCOSYLASE F"/>
    <property type="match status" value="1"/>
</dbReference>
<dbReference type="Proteomes" id="UP001319200">
    <property type="component" value="Unassembled WGS sequence"/>
</dbReference>
<feature type="chain" id="PRO_5042977091" evidence="5">
    <location>
        <begin position="17"/>
        <end position="478"/>
    </location>
</feature>
<keyword evidence="3 5" id="KW-0732">Signal</keyword>
<name>A0AAP2DRU7_9BACT</name>
<dbReference type="GO" id="GO:0008933">
    <property type="term" value="F:peptidoglycan lytic transglycosylase activity"/>
    <property type="evidence" value="ECO:0007669"/>
    <property type="project" value="InterPro"/>
</dbReference>
<dbReference type="Pfam" id="PF01464">
    <property type="entry name" value="SLT"/>
    <property type="match status" value="1"/>
</dbReference>
<comment type="subcellular location">
    <subcellularLocation>
        <location evidence="1">Cell outer membrane</location>
        <topology evidence="1">Peripheral membrane protein</topology>
    </subcellularLocation>
</comment>
<dbReference type="SUPFAM" id="SSF53955">
    <property type="entry name" value="Lysozyme-like"/>
    <property type="match status" value="1"/>
</dbReference>
<gene>
    <name evidence="7" type="ORF">KK083_31190</name>
</gene>
<keyword evidence="4" id="KW-0998">Cell outer membrane</keyword>
<accession>A0AAP2DRU7</accession>
<dbReference type="AlphaFoldDB" id="A0AAP2DRU7"/>
<keyword evidence="4" id="KW-0472">Membrane</keyword>
<dbReference type="SUPFAM" id="SSF53850">
    <property type="entry name" value="Periplasmic binding protein-like II"/>
    <property type="match status" value="1"/>
</dbReference>
<dbReference type="Gene3D" id="1.10.530.10">
    <property type="match status" value="1"/>
</dbReference>
<dbReference type="GO" id="GO:0000270">
    <property type="term" value="P:peptidoglycan metabolic process"/>
    <property type="evidence" value="ECO:0007669"/>
    <property type="project" value="InterPro"/>
</dbReference>